<protein>
    <submittedName>
        <fullName evidence="3">Uncharacterized protein</fullName>
    </submittedName>
</protein>
<gene>
    <name evidence="3" type="ORF">BN580_00102</name>
</gene>
<feature type="compositionally biased region" description="Polar residues" evidence="1">
    <location>
        <begin position="11"/>
        <end position="30"/>
    </location>
</feature>
<comment type="caution">
    <text evidence="3">The sequence shown here is derived from an EMBL/GenBank/DDBJ whole genome shotgun (WGS) entry which is preliminary data.</text>
</comment>
<dbReference type="EMBL" id="CBFW010000257">
    <property type="protein sequence ID" value="CDC74906.1"/>
    <property type="molecule type" value="Genomic_DNA"/>
</dbReference>
<evidence type="ECO:0000256" key="1">
    <source>
        <dbReference type="SAM" id="MobiDB-lite"/>
    </source>
</evidence>
<sequence length="193" mass="21105">MNNDYRPENENGGQTPGVNSDSQQYSYRSDNQNGGYTQNQNTGAQNGGYNAPGGGYGDQNRYYGQNQYGNQTGYGYQQNQYGYPGYVDESGLFSENKMKRLNGVSAKITIGDWMKMDCISLLNFIPFFGSIAALVLYCILAFSSKTAASVKSRYLANLIWAGILIAVYVALIIILIVLGVSIKGALGSIRNNF</sequence>
<feature type="transmembrane region" description="Helical" evidence="2">
    <location>
        <begin position="154"/>
        <end position="180"/>
    </location>
</feature>
<dbReference type="Proteomes" id="UP000017938">
    <property type="component" value="Unassembled WGS sequence"/>
</dbReference>
<keyword evidence="2" id="KW-1133">Transmembrane helix</keyword>
<evidence type="ECO:0000256" key="2">
    <source>
        <dbReference type="SAM" id="Phobius"/>
    </source>
</evidence>
<feature type="region of interest" description="Disordered" evidence="1">
    <location>
        <begin position="1"/>
        <end position="51"/>
    </location>
</feature>
<evidence type="ECO:0000313" key="4">
    <source>
        <dbReference type="Proteomes" id="UP000017938"/>
    </source>
</evidence>
<dbReference type="AlphaFoldDB" id="R6U463"/>
<feature type="transmembrane region" description="Helical" evidence="2">
    <location>
        <begin position="121"/>
        <end position="142"/>
    </location>
</feature>
<evidence type="ECO:0000313" key="3">
    <source>
        <dbReference type="EMBL" id="CDC74906.1"/>
    </source>
</evidence>
<accession>R6U463</accession>
<proteinExistence type="predicted"/>
<dbReference type="STRING" id="1263015.BN580_00102"/>
<reference evidence="3" key="1">
    <citation type="submission" date="2012-11" db="EMBL/GenBank/DDBJ databases">
        <title>Dependencies among metagenomic species, viruses, plasmids and units of genetic variation.</title>
        <authorList>
            <person name="Nielsen H.B."/>
            <person name="Almeida M."/>
            <person name="Juncker A.S."/>
            <person name="Rasmussen S."/>
            <person name="Li J."/>
            <person name="Sunagawa S."/>
            <person name="Plichta D."/>
            <person name="Gautier L."/>
            <person name="Le Chatelier E."/>
            <person name="Peletier E."/>
            <person name="Bonde I."/>
            <person name="Nielsen T."/>
            <person name="Manichanh C."/>
            <person name="Arumugam M."/>
            <person name="Batto J."/>
            <person name="Santos M.B.Q.D."/>
            <person name="Blom N."/>
            <person name="Borruel N."/>
            <person name="Burgdorf K.S."/>
            <person name="Boumezbeur F."/>
            <person name="Casellas F."/>
            <person name="Dore J."/>
            <person name="Guarner F."/>
            <person name="Hansen T."/>
            <person name="Hildebrand F."/>
            <person name="Kaas R.S."/>
            <person name="Kennedy S."/>
            <person name="Kristiansen K."/>
            <person name="Kultima J.R."/>
            <person name="Leonard P."/>
            <person name="Levenez F."/>
            <person name="Lund O."/>
            <person name="Moumen B."/>
            <person name="Le Paslier D."/>
            <person name="Pons N."/>
            <person name="Pedersen O."/>
            <person name="Prifti E."/>
            <person name="Qin J."/>
            <person name="Raes J."/>
            <person name="Tap J."/>
            <person name="Tims S."/>
            <person name="Ussery D.W."/>
            <person name="Yamada T."/>
            <person name="MetaHit consortium"/>
            <person name="Renault P."/>
            <person name="Sicheritz-Ponten T."/>
            <person name="Bork P."/>
            <person name="Wang J."/>
            <person name="Brunak S."/>
            <person name="Ehrlich S.D."/>
        </authorList>
    </citation>
    <scope>NUCLEOTIDE SEQUENCE [LARGE SCALE GENOMIC DNA]</scope>
</reference>
<organism evidence="3 4">
    <name type="scientific">Candidatus Colimorpha enterica</name>
    <dbReference type="NCBI Taxonomy" id="3083063"/>
    <lineage>
        <taxon>Bacteria</taxon>
        <taxon>Pseudomonadati</taxon>
        <taxon>Bacteroidota</taxon>
        <taxon>Bacteroidia</taxon>
        <taxon>Bacteroidales</taxon>
        <taxon>Candidatus Colimorpha</taxon>
    </lineage>
</organism>
<keyword evidence="2" id="KW-0472">Membrane</keyword>
<feature type="compositionally biased region" description="Low complexity" evidence="1">
    <location>
        <begin position="31"/>
        <end position="49"/>
    </location>
</feature>
<name>R6U463_9BACT</name>
<keyword evidence="2" id="KW-0812">Transmembrane</keyword>